<name>A0ABS4JZC4_9CLOT</name>
<accession>A0ABS4JZC4</accession>
<evidence type="ECO:0000256" key="1">
    <source>
        <dbReference type="SAM" id="Coils"/>
    </source>
</evidence>
<organism evidence="2 3">
    <name type="scientific">Clostridium punense</name>
    <dbReference type="NCBI Taxonomy" id="1054297"/>
    <lineage>
        <taxon>Bacteria</taxon>
        <taxon>Bacillati</taxon>
        <taxon>Bacillota</taxon>
        <taxon>Clostridia</taxon>
        <taxon>Eubacteriales</taxon>
        <taxon>Clostridiaceae</taxon>
        <taxon>Clostridium</taxon>
    </lineage>
</organism>
<protein>
    <submittedName>
        <fullName evidence="2">Vacuolar-type H+-ATPase subunit H</fullName>
    </submittedName>
</protein>
<gene>
    <name evidence="2" type="ORF">J2Z44_000121</name>
</gene>
<feature type="coiled-coil region" evidence="1">
    <location>
        <begin position="47"/>
        <end position="120"/>
    </location>
</feature>
<keyword evidence="3" id="KW-1185">Reference proteome</keyword>
<comment type="caution">
    <text evidence="2">The sequence shown here is derived from an EMBL/GenBank/DDBJ whole genome shotgun (WGS) entry which is preliminary data.</text>
</comment>
<proteinExistence type="predicted"/>
<dbReference type="EMBL" id="JAGGLL010000001">
    <property type="protein sequence ID" value="MBP2020340.1"/>
    <property type="molecule type" value="Genomic_DNA"/>
</dbReference>
<evidence type="ECO:0000313" key="3">
    <source>
        <dbReference type="Proteomes" id="UP001519308"/>
    </source>
</evidence>
<sequence length="184" mass="21080">MEVLDLLDFLEQNIQMASKNLVGKVSINKKEVLQTITEIRNYLPDEFSEAKNIVEKRERIINEAKREAEEIIERARRRAQDEYENSDILMAAKQAANEIVEEAKKEAKEIKTEATMQAKEIKYGVMNYADGTLSHLQKEIDLVSEQSLINIKKEMEAMLISIHKQIAGTTSTIRENIKELGNSN</sequence>
<reference evidence="2 3" key="1">
    <citation type="submission" date="2021-03" db="EMBL/GenBank/DDBJ databases">
        <title>Genomic Encyclopedia of Type Strains, Phase IV (KMG-IV): sequencing the most valuable type-strain genomes for metagenomic binning, comparative biology and taxonomic classification.</title>
        <authorList>
            <person name="Goeker M."/>
        </authorList>
    </citation>
    <scope>NUCLEOTIDE SEQUENCE [LARGE SCALE GENOMIC DNA]</scope>
    <source>
        <strain evidence="2 3">DSM 28650</strain>
    </source>
</reference>
<dbReference type="Proteomes" id="UP001519308">
    <property type="component" value="Unassembled WGS sequence"/>
</dbReference>
<dbReference type="RefSeq" id="WP_021284683.1">
    <property type="nucleotide sequence ID" value="NZ_JAGGLL010000001.1"/>
</dbReference>
<evidence type="ECO:0000313" key="2">
    <source>
        <dbReference type="EMBL" id="MBP2020340.1"/>
    </source>
</evidence>
<keyword evidence="1" id="KW-0175">Coiled coil</keyword>